<dbReference type="EMBL" id="PXOF01000165">
    <property type="protein sequence ID" value="RGP61396.1"/>
    <property type="molecule type" value="Genomic_DNA"/>
</dbReference>
<accession>A0A395RMN9</accession>
<proteinExistence type="predicted"/>
<dbReference type="AlphaFoldDB" id="A0A395RMN9"/>
<evidence type="ECO:0000313" key="2">
    <source>
        <dbReference type="Proteomes" id="UP000266152"/>
    </source>
</evidence>
<reference evidence="1 2" key="1">
    <citation type="journal article" date="2018" name="PLoS Pathog.">
        <title>Evolution of structural diversity of trichothecenes, a family of toxins produced by plant pathogenic and entomopathogenic fungi.</title>
        <authorList>
            <person name="Proctor R.H."/>
            <person name="McCormick S.P."/>
            <person name="Kim H.S."/>
            <person name="Cardoza R.E."/>
            <person name="Stanley A.M."/>
            <person name="Lindo L."/>
            <person name="Kelly A."/>
            <person name="Brown D.W."/>
            <person name="Lee T."/>
            <person name="Vaughan M.M."/>
            <person name="Alexander N.J."/>
            <person name="Busman M."/>
            <person name="Gutierrez S."/>
        </authorList>
    </citation>
    <scope>NUCLEOTIDE SEQUENCE [LARGE SCALE GENOMIC DNA]</scope>
    <source>
        <strain evidence="1 2">NRRL 3299</strain>
    </source>
</reference>
<name>A0A395RMN9_FUSSP</name>
<dbReference type="Proteomes" id="UP000266152">
    <property type="component" value="Unassembled WGS sequence"/>
</dbReference>
<comment type="caution">
    <text evidence="1">The sequence shown here is derived from an EMBL/GenBank/DDBJ whole genome shotgun (WGS) entry which is preliminary data.</text>
</comment>
<protein>
    <submittedName>
        <fullName evidence="1">Uncharacterized protein</fullName>
    </submittedName>
</protein>
<keyword evidence="2" id="KW-1185">Reference proteome</keyword>
<evidence type="ECO:0000313" key="1">
    <source>
        <dbReference type="EMBL" id="RGP61396.1"/>
    </source>
</evidence>
<sequence length="87" mass="9607">MALKNEQQRQYQCLCIVLRAIKNSRMHISNIAYRSGSSFSDTNFAEFEKAACKLAQAIDSQKGDYDATALAITKGLRGPEYAIASTL</sequence>
<gene>
    <name evidence="1" type="ORF">FSPOR_10017</name>
</gene>
<organism evidence="1 2">
    <name type="scientific">Fusarium sporotrichioides</name>
    <dbReference type="NCBI Taxonomy" id="5514"/>
    <lineage>
        <taxon>Eukaryota</taxon>
        <taxon>Fungi</taxon>
        <taxon>Dikarya</taxon>
        <taxon>Ascomycota</taxon>
        <taxon>Pezizomycotina</taxon>
        <taxon>Sordariomycetes</taxon>
        <taxon>Hypocreomycetidae</taxon>
        <taxon>Hypocreales</taxon>
        <taxon>Nectriaceae</taxon>
        <taxon>Fusarium</taxon>
    </lineage>
</organism>